<dbReference type="OrthoDB" id="414774at2759"/>
<gene>
    <name evidence="1" type="ORF">SKAU_G00357670</name>
</gene>
<comment type="caution">
    <text evidence="1">The sequence shown here is derived from an EMBL/GenBank/DDBJ whole genome shotgun (WGS) entry which is preliminary data.</text>
</comment>
<evidence type="ECO:0000313" key="1">
    <source>
        <dbReference type="EMBL" id="KAJ8338981.1"/>
    </source>
</evidence>
<evidence type="ECO:0000313" key="2">
    <source>
        <dbReference type="Proteomes" id="UP001152622"/>
    </source>
</evidence>
<sequence length="71" mass="7882">MVMGVPLCCRVRGRVPDAGHLRGGDTALQEVFRNGMREVLRDELATRDDTRSLDNLISLSIQADNQLVRSS</sequence>
<organism evidence="1 2">
    <name type="scientific">Synaphobranchus kaupii</name>
    <name type="common">Kaup's arrowtooth eel</name>
    <dbReference type="NCBI Taxonomy" id="118154"/>
    <lineage>
        <taxon>Eukaryota</taxon>
        <taxon>Metazoa</taxon>
        <taxon>Chordata</taxon>
        <taxon>Craniata</taxon>
        <taxon>Vertebrata</taxon>
        <taxon>Euteleostomi</taxon>
        <taxon>Actinopterygii</taxon>
        <taxon>Neopterygii</taxon>
        <taxon>Teleostei</taxon>
        <taxon>Anguilliformes</taxon>
        <taxon>Synaphobranchidae</taxon>
        <taxon>Synaphobranchus</taxon>
    </lineage>
</organism>
<reference evidence="1" key="1">
    <citation type="journal article" date="2023" name="Science">
        <title>Genome structures resolve the early diversification of teleost fishes.</title>
        <authorList>
            <person name="Parey E."/>
            <person name="Louis A."/>
            <person name="Montfort J."/>
            <person name="Bouchez O."/>
            <person name="Roques C."/>
            <person name="Iampietro C."/>
            <person name="Lluch J."/>
            <person name="Castinel A."/>
            <person name="Donnadieu C."/>
            <person name="Desvignes T."/>
            <person name="Floi Bucao C."/>
            <person name="Jouanno E."/>
            <person name="Wen M."/>
            <person name="Mejri S."/>
            <person name="Dirks R."/>
            <person name="Jansen H."/>
            <person name="Henkel C."/>
            <person name="Chen W.J."/>
            <person name="Zahm M."/>
            <person name="Cabau C."/>
            <person name="Klopp C."/>
            <person name="Thompson A.W."/>
            <person name="Robinson-Rechavi M."/>
            <person name="Braasch I."/>
            <person name="Lecointre G."/>
            <person name="Bobe J."/>
            <person name="Postlethwait J.H."/>
            <person name="Berthelot C."/>
            <person name="Roest Crollius H."/>
            <person name="Guiguen Y."/>
        </authorList>
    </citation>
    <scope>NUCLEOTIDE SEQUENCE</scope>
    <source>
        <strain evidence="1">WJC10195</strain>
    </source>
</reference>
<proteinExistence type="predicted"/>
<keyword evidence="2" id="KW-1185">Reference proteome</keyword>
<dbReference type="EMBL" id="JAINUF010000017">
    <property type="protein sequence ID" value="KAJ8338981.1"/>
    <property type="molecule type" value="Genomic_DNA"/>
</dbReference>
<dbReference type="Proteomes" id="UP001152622">
    <property type="component" value="Chromosome 17"/>
</dbReference>
<accession>A0A9Q1EHM1</accession>
<protein>
    <submittedName>
        <fullName evidence="1">Uncharacterized protein</fullName>
    </submittedName>
</protein>
<name>A0A9Q1EHM1_SYNKA</name>
<dbReference type="AlphaFoldDB" id="A0A9Q1EHM1"/>